<keyword evidence="1" id="KW-0812">Transmembrane</keyword>
<protein>
    <recommendedName>
        <fullName evidence="4">Lipoprotein</fullName>
    </recommendedName>
</protein>
<keyword evidence="1" id="KW-0472">Membrane</keyword>
<keyword evidence="1" id="KW-1133">Transmembrane helix</keyword>
<feature type="transmembrane region" description="Helical" evidence="1">
    <location>
        <begin position="30"/>
        <end position="51"/>
    </location>
</feature>
<evidence type="ECO:0008006" key="4">
    <source>
        <dbReference type="Google" id="ProtNLM"/>
    </source>
</evidence>
<sequence>MRPGLGMFLFGLALLAACVGVALYTEHGGIVIGNTVVVWWGAVPLGLWYAIKGVVLLSRGSG</sequence>
<evidence type="ECO:0000313" key="2">
    <source>
        <dbReference type="EMBL" id="WXA97519.1"/>
    </source>
</evidence>
<reference evidence="2 3" key="1">
    <citation type="submission" date="2021-12" db="EMBL/GenBank/DDBJ databases">
        <title>Discovery of the Pendulisporaceae a myxobacterial family with distinct sporulation behavior and unique specialized metabolism.</title>
        <authorList>
            <person name="Garcia R."/>
            <person name="Popoff A."/>
            <person name="Bader C.D."/>
            <person name="Loehr J."/>
            <person name="Walesch S."/>
            <person name="Walt C."/>
            <person name="Boldt J."/>
            <person name="Bunk B."/>
            <person name="Haeckl F.J.F.P.J."/>
            <person name="Gunesch A.P."/>
            <person name="Birkelbach J."/>
            <person name="Nuebel U."/>
            <person name="Pietschmann T."/>
            <person name="Bach T."/>
            <person name="Mueller R."/>
        </authorList>
    </citation>
    <scope>NUCLEOTIDE SEQUENCE [LARGE SCALE GENOMIC DNA]</scope>
    <source>
        <strain evidence="2 3">MSr12523</strain>
    </source>
</reference>
<evidence type="ECO:0000256" key="1">
    <source>
        <dbReference type="SAM" id="Phobius"/>
    </source>
</evidence>
<name>A0ABZ2KHI2_9BACT</name>
<gene>
    <name evidence="2" type="ORF">LZC95_11825</name>
</gene>
<keyword evidence="3" id="KW-1185">Reference proteome</keyword>
<organism evidence="2 3">
    <name type="scientific">Pendulispora brunnea</name>
    <dbReference type="NCBI Taxonomy" id="2905690"/>
    <lineage>
        <taxon>Bacteria</taxon>
        <taxon>Pseudomonadati</taxon>
        <taxon>Myxococcota</taxon>
        <taxon>Myxococcia</taxon>
        <taxon>Myxococcales</taxon>
        <taxon>Sorangiineae</taxon>
        <taxon>Pendulisporaceae</taxon>
        <taxon>Pendulispora</taxon>
    </lineage>
</organism>
<dbReference type="EMBL" id="CP089982">
    <property type="protein sequence ID" value="WXA97519.1"/>
    <property type="molecule type" value="Genomic_DNA"/>
</dbReference>
<accession>A0ABZ2KHI2</accession>
<dbReference type="RefSeq" id="WP_394848141.1">
    <property type="nucleotide sequence ID" value="NZ_CP089982.1"/>
</dbReference>
<proteinExistence type="predicted"/>
<dbReference type="Proteomes" id="UP001379533">
    <property type="component" value="Chromosome"/>
</dbReference>
<dbReference type="PROSITE" id="PS51257">
    <property type="entry name" value="PROKAR_LIPOPROTEIN"/>
    <property type="match status" value="1"/>
</dbReference>
<evidence type="ECO:0000313" key="3">
    <source>
        <dbReference type="Proteomes" id="UP001379533"/>
    </source>
</evidence>